<dbReference type="SMART" id="SM00903">
    <property type="entry name" value="Flavin_Reduct"/>
    <property type="match status" value="1"/>
</dbReference>
<dbReference type="SUPFAM" id="SSF50475">
    <property type="entry name" value="FMN-binding split barrel"/>
    <property type="match status" value="1"/>
</dbReference>
<dbReference type="AlphaFoldDB" id="A0A2P7S2J4"/>
<evidence type="ECO:0000313" key="3">
    <source>
        <dbReference type="EMBL" id="PSJ56682.1"/>
    </source>
</evidence>
<dbReference type="EMBL" id="PXYL01000017">
    <property type="protein sequence ID" value="PSJ56682.1"/>
    <property type="molecule type" value="Genomic_DNA"/>
</dbReference>
<gene>
    <name evidence="3" type="ORF">C7I85_24335</name>
</gene>
<dbReference type="InterPro" id="IPR002563">
    <property type="entry name" value="Flavin_Rdtase-like_dom"/>
</dbReference>
<name>A0A2P7S2J4_9HYPH</name>
<dbReference type="GO" id="GO:0042602">
    <property type="term" value="F:riboflavin reductase (NADPH) activity"/>
    <property type="evidence" value="ECO:0007669"/>
    <property type="project" value="TreeGrafter"/>
</dbReference>
<dbReference type="InterPro" id="IPR012349">
    <property type="entry name" value="Split_barrel_FMN-bd"/>
</dbReference>
<proteinExistence type="predicted"/>
<keyword evidence="1" id="KW-0560">Oxidoreductase</keyword>
<dbReference type="InterPro" id="IPR050268">
    <property type="entry name" value="NADH-dep_flavin_reductase"/>
</dbReference>
<evidence type="ECO:0000313" key="4">
    <source>
        <dbReference type="Proteomes" id="UP000240653"/>
    </source>
</evidence>
<keyword evidence="4" id="KW-1185">Reference proteome</keyword>
<dbReference type="PANTHER" id="PTHR30466">
    <property type="entry name" value="FLAVIN REDUCTASE"/>
    <property type="match status" value="1"/>
</dbReference>
<evidence type="ECO:0000256" key="1">
    <source>
        <dbReference type="ARBA" id="ARBA00023002"/>
    </source>
</evidence>
<accession>A0A2P7S2J4</accession>
<dbReference type="GO" id="GO:0010181">
    <property type="term" value="F:FMN binding"/>
    <property type="evidence" value="ECO:0007669"/>
    <property type="project" value="InterPro"/>
</dbReference>
<comment type="caution">
    <text evidence="3">The sequence shown here is derived from an EMBL/GenBank/DDBJ whole genome shotgun (WGS) entry which is preliminary data.</text>
</comment>
<organism evidence="3 4">
    <name type="scientific">Pseudaminobacter soli</name>
    <name type="common">ex Li et al. 2025</name>
    <dbReference type="NCBI Taxonomy" id="1295366"/>
    <lineage>
        <taxon>Bacteria</taxon>
        <taxon>Pseudomonadati</taxon>
        <taxon>Pseudomonadota</taxon>
        <taxon>Alphaproteobacteria</taxon>
        <taxon>Hyphomicrobiales</taxon>
        <taxon>Phyllobacteriaceae</taxon>
        <taxon>Pseudaminobacter</taxon>
    </lineage>
</organism>
<protein>
    <submittedName>
        <fullName evidence="3">Flavin reductase</fullName>
    </submittedName>
</protein>
<reference evidence="3 4" key="1">
    <citation type="submission" date="2018-03" db="EMBL/GenBank/DDBJ databases">
        <title>The draft genome of Mesorhizobium soli JCM 19897.</title>
        <authorList>
            <person name="Li L."/>
            <person name="Liu L."/>
            <person name="Liang L."/>
            <person name="Wang T."/>
            <person name="Zhang X."/>
        </authorList>
    </citation>
    <scope>NUCLEOTIDE SEQUENCE [LARGE SCALE GENOMIC DNA]</scope>
    <source>
        <strain evidence="3 4">JCM 19897</strain>
    </source>
</reference>
<dbReference type="PANTHER" id="PTHR30466:SF1">
    <property type="entry name" value="FMN REDUCTASE (NADH) RUTF"/>
    <property type="match status" value="1"/>
</dbReference>
<feature type="domain" description="Flavin reductase like" evidence="2">
    <location>
        <begin position="73"/>
        <end position="219"/>
    </location>
</feature>
<dbReference type="Gene3D" id="2.30.110.10">
    <property type="entry name" value="Electron Transport, Fmn-binding Protein, Chain A"/>
    <property type="match status" value="1"/>
</dbReference>
<sequence>MSAISPCLASGAAPSIDPFAQVADAFLAPDHCVRPLRDSAGGVTMIPIALQTVSPDDAAALPTSMEDRFRTAMRKFTGIVSLVTSCTADGEWRGMAATAVTSVSLQPPTCLICVNRDTTLHSAVLASRRFCINAMHQDHHDLMWSFTSSRHRDSRFRSGRWREGRDGVPFLEDAQSNIFCEFACSLSAGTHDVVLGRVVEVMSRPDHDPLLYGDGTYLKQAAR</sequence>
<dbReference type="Proteomes" id="UP000240653">
    <property type="component" value="Unassembled WGS sequence"/>
</dbReference>
<dbReference type="OrthoDB" id="9789254at2"/>
<dbReference type="Pfam" id="PF01613">
    <property type="entry name" value="Flavin_Reduct"/>
    <property type="match status" value="1"/>
</dbReference>
<evidence type="ECO:0000259" key="2">
    <source>
        <dbReference type="SMART" id="SM00903"/>
    </source>
</evidence>